<dbReference type="EMBL" id="BJWL01000023">
    <property type="protein sequence ID" value="GFZ12838.1"/>
    <property type="molecule type" value="Genomic_DNA"/>
</dbReference>
<evidence type="ECO:0000313" key="2">
    <source>
        <dbReference type="EMBL" id="GFZ12838.1"/>
    </source>
</evidence>
<name>A0A7J0GQ12_9ERIC</name>
<reference evidence="2 3" key="1">
    <citation type="submission" date="2019-07" db="EMBL/GenBank/DDBJ databases">
        <title>De Novo Assembly of kiwifruit Actinidia rufa.</title>
        <authorList>
            <person name="Sugita-Konishi S."/>
            <person name="Sato K."/>
            <person name="Mori E."/>
            <person name="Abe Y."/>
            <person name="Kisaki G."/>
            <person name="Hamano K."/>
            <person name="Suezawa K."/>
            <person name="Otani M."/>
            <person name="Fukuda T."/>
            <person name="Manabe T."/>
            <person name="Gomi K."/>
            <person name="Tabuchi M."/>
            <person name="Akimitsu K."/>
            <person name="Kataoka I."/>
        </authorList>
    </citation>
    <scope>NUCLEOTIDE SEQUENCE [LARGE SCALE GENOMIC DNA]</scope>
    <source>
        <strain evidence="3">cv. Fuchu</strain>
    </source>
</reference>
<accession>A0A7J0GQ12</accession>
<protein>
    <submittedName>
        <fullName evidence="2">Uncharacterized protein</fullName>
    </submittedName>
</protein>
<organism evidence="2 3">
    <name type="scientific">Actinidia rufa</name>
    <dbReference type="NCBI Taxonomy" id="165716"/>
    <lineage>
        <taxon>Eukaryota</taxon>
        <taxon>Viridiplantae</taxon>
        <taxon>Streptophyta</taxon>
        <taxon>Embryophyta</taxon>
        <taxon>Tracheophyta</taxon>
        <taxon>Spermatophyta</taxon>
        <taxon>Magnoliopsida</taxon>
        <taxon>eudicotyledons</taxon>
        <taxon>Gunneridae</taxon>
        <taxon>Pentapetalae</taxon>
        <taxon>asterids</taxon>
        <taxon>Ericales</taxon>
        <taxon>Actinidiaceae</taxon>
        <taxon>Actinidia</taxon>
    </lineage>
</organism>
<dbReference type="AlphaFoldDB" id="A0A7J0GQ12"/>
<feature type="compositionally biased region" description="Low complexity" evidence="1">
    <location>
        <begin position="17"/>
        <end position="32"/>
    </location>
</feature>
<proteinExistence type="predicted"/>
<feature type="compositionally biased region" description="Pro residues" evidence="1">
    <location>
        <begin position="33"/>
        <end position="49"/>
    </location>
</feature>
<sequence length="82" mass="8766">MDSPNPPSMRVLIRPANSTQPTLSPLSSATLSPPIPPPPQPNPPPPPPLQNGIVVVGFIGRRSGDVTQLINRGPRRQCVWFG</sequence>
<keyword evidence="3" id="KW-1185">Reference proteome</keyword>
<evidence type="ECO:0000313" key="3">
    <source>
        <dbReference type="Proteomes" id="UP000585474"/>
    </source>
</evidence>
<feature type="region of interest" description="Disordered" evidence="1">
    <location>
        <begin position="1"/>
        <end position="50"/>
    </location>
</feature>
<evidence type="ECO:0000256" key="1">
    <source>
        <dbReference type="SAM" id="MobiDB-lite"/>
    </source>
</evidence>
<dbReference type="Proteomes" id="UP000585474">
    <property type="component" value="Unassembled WGS sequence"/>
</dbReference>
<comment type="caution">
    <text evidence="2">The sequence shown here is derived from an EMBL/GenBank/DDBJ whole genome shotgun (WGS) entry which is preliminary data.</text>
</comment>
<gene>
    <name evidence="2" type="ORF">Acr_23g0012230</name>
</gene>